<feature type="binding site" evidence="9">
    <location>
        <position position="111"/>
    </location>
    <ligand>
        <name>alpha-D-glucose 1-phosphate</name>
        <dbReference type="ChEBI" id="CHEBI:58601"/>
    </ligand>
</feature>
<dbReference type="GO" id="GO:0008878">
    <property type="term" value="F:glucose-1-phosphate adenylyltransferase activity"/>
    <property type="evidence" value="ECO:0007669"/>
    <property type="project" value="UniProtKB-UniRule"/>
</dbReference>
<keyword evidence="3 9" id="KW-0808">Transferase</keyword>
<dbReference type="Proteomes" id="UP000286482">
    <property type="component" value="Unassembled WGS sequence"/>
</dbReference>
<dbReference type="EC" id="2.7.7.27" evidence="9"/>
<feature type="binding site" evidence="9">
    <location>
        <position position="175"/>
    </location>
    <ligand>
        <name>alpha-D-glucose 1-phosphate</name>
        <dbReference type="ChEBI" id="CHEBI:58601"/>
    </ligand>
</feature>
<proteinExistence type="inferred from homology"/>
<comment type="similarity">
    <text evidence="1 9">Belongs to the bacterial/plant glucose-1-phosphate adenylyltransferase family.</text>
</comment>
<evidence type="ECO:0000259" key="11">
    <source>
        <dbReference type="Pfam" id="PF24894"/>
    </source>
</evidence>
<keyword evidence="4 9" id="KW-0548">Nucleotidyltransferase</keyword>
<dbReference type="InterPro" id="IPR005836">
    <property type="entry name" value="ADP_Glu_pyroP_CS"/>
</dbReference>
<dbReference type="CDD" id="cd02508">
    <property type="entry name" value="ADP_Glucose_PP"/>
    <property type="match status" value="1"/>
</dbReference>
<dbReference type="EMBL" id="RAQO01000002">
    <property type="protein sequence ID" value="RKF21351.1"/>
    <property type="molecule type" value="Genomic_DNA"/>
</dbReference>
<reference evidence="12 13" key="1">
    <citation type="submission" date="2018-09" db="EMBL/GenBank/DDBJ databases">
        <authorList>
            <person name="Wang Z."/>
        </authorList>
    </citation>
    <scope>NUCLEOTIDE SEQUENCE [LARGE SCALE GENOMIC DNA]</scope>
    <source>
        <strain evidence="12 13">ALS 81</strain>
    </source>
</reference>
<keyword evidence="7 9" id="KW-0320">Glycogen biosynthesis</keyword>
<evidence type="ECO:0000259" key="10">
    <source>
        <dbReference type="Pfam" id="PF00483"/>
    </source>
</evidence>
<evidence type="ECO:0000256" key="4">
    <source>
        <dbReference type="ARBA" id="ARBA00022695"/>
    </source>
</evidence>
<evidence type="ECO:0000256" key="1">
    <source>
        <dbReference type="ARBA" id="ARBA00010443"/>
    </source>
</evidence>
<keyword evidence="5 9" id="KW-0547">Nucleotide-binding</keyword>
<dbReference type="RefSeq" id="WP_120353155.1">
    <property type="nucleotide sequence ID" value="NZ_RAQO01000002.1"/>
</dbReference>
<dbReference type="AlphaFoldDB" id="A0A420EKV2"/>
<name>A0A420EKV2_9ALTE</name>
<dbReference type="PROSITE" id="PS00809">
    <property type="entry name" value="ADP_GLC_PYROPHOSPH_2"/>
    <property type="match status" value="1"/>
</dbReference>
<dbReference type="PANTHER" id="PTHR43523">
    <property type="entry name" value="GLUCOSE-1-PHOSPHATE ADENYLYLTRANSFERASE-RELATED"/>
    <property type="match status" value="1"/>
</dbReference>
<feature type="site" description="Could play a key role in the communication between the regulatory and the substrate sites" evidence="9">
    <location>
        <position position="72"/>
    </location>
</feature>
<dbReference type="CDD" id="cd04651">
    <property type="entry name" value="LbH_G1P_AT_C"/>
    <property type="match status" value="1"/>
</dbReference>
<keyword evidence="2 9" id="KW-0321">Glycogen metabolism</keyword>
<dbReference type="NCBIfam" id="NF001947">
    <property type="entry name" value="PRK00725.1"/>
    <property type="match status" value="1"/>
</dbReference>
<dbReference type="GO" id="GO:0005524">
    <property type="term" value="F:ATP binding"/>
    <property type="evidence" value="ECO:0007669"/>
    <property type="project" value="UniProtKB-KW"/>
</dbReference>
<keyword evidence="6 9" id="KW-0067">ATP-binding</keyword>
<comment type="caution">
    <text evidence="12">The sequence shown here is derived from an EMBL/GenBank/DDBJ whole genome shotgun (WGS) entry which is preliminary data.</text>
</comment>
<accession>A0A420EKV2</accession>
<dbReference type="SUPFAM" id="SSF51161">
    <property type="entry name" value="Trimeric LpxA-like enzymes"/>
    <property type="match status" value="1"/>
</dbReference>
<dbReference type="SUPFAM" id="SSF53448">
    <property type="entry name" value="Nucleotide-diphospho-sugar transferases"/>
    <property type="match status" value="1"/>
</dbReference>
<comment type="function">
    <text evidence="9">Involved in the biosynthesis of ADP-glucose, a building block required for the elongation reactions to produce glycogen. Catalyzes the reaction between ATP and alpha-D-glucose 1-phosphate (G1P) to produce pyrophosphate and ADP-Glc.</text>
</comment>
<evidence type="ECO:0000256" key="6">
    <source>
        <dbReference type="ARBA" id="ARBA00022840"/>
    </source>
</evidence>
<dbReference type="Gene3D" id="3.90.550.10">
    <property type="entry name" value="Spore Coat Polysaccharide Biosynthesis Protein SpsA, Chain A"/>
    <property type="match status" value="1"/>
</dbReference>
<evidence type="ECO:0000256" key="2">
    <source>
        <dbReference type="ARBA" id="ARBA00022600"/>
    </source>
</evidence>
<evidence type="ECO:0000313" key="13">
    <source>
        <dbReference type="Proteomes" id="UP000286482"/>
    </source>
</evidence>
<feature type="site" description="Could play a key role in the communication between the regulatory and the substrate sites" evidence="9">
    <location>
        <position position="110"/>
    </location>
</feature>
<comment type="pathway">
    <text evidence="9">Glycan biosynthesis; glycogen biosynthesis.</text>
</comment>
<evidence type="ECO:0000256" key="8">
    <source>
        <dbReference type="ARBA" id="ARBA00023277"/>
    </source>
</evidence>
<dbReference type="InterPro" id="IPR011004">
    <property type="entry name" value="Trimer_LpxA-like_sf"/>
</dbReference>
<dbReference type="HAMAP" id="MF_00624">
    <property type="entry name" value="GlgC"/>
    <property type="match status" value="1"/>
</dbReference>
<dbReference type="InterPro" id="IPR023049">
    <property type="entry name" value="GlgC_bac"/>
</dbReference>
<evidence type="ECO:0000256" key="9">
    <source>
        <dbReference type="HAMAP-Rule" id="MF_00624"/>
    </source>
</evidence>
<evidence type="ECO:0000256" key="7">
    <source>
        <dbReference type="ARBA" id="ARBA00023056"/>
    </source>
</evidence>
<dbReference type="OrthoDB" id="9801810at2"/>
<comment type="catalytic activity">
    <reaction evidence="9">
        <text>alpha-D-glucose 1-phosphate + ATP + H(+) = ADP-alpha-D-glucose + diphosphate</text>
        <dbReference type="Rhea" id="RHEA:12120"/>
        <dbReference type="ChEBI" id="CHEBI:15378"/>
        <dbReference type="ChEBI" id="CHEBI:30616"/>
        <dbReference type="ChEBI" id="CHEBI:33019"/>
        <dbReference type="ChEBI" id="CHEBI:57498"/>
        <dbReference type="ChEBI" id="CHEBI:58601"/>
        <dbReference type="EC" id="2.7.7.27"/>
    </reaction>
</comment>
<protein>
    <recommendedName>
        <fullName evidence="9">Glucose-1-phosphate adenylyltransferase</fullName>
        <ecNumber evidence="9">2.7.7.27</ecNumber>
    </recommendedName>
    <alternativeName>
        <fullName evidence="9">ADP-glucose pyrophosphorylase</fullName>
        <shortName evidence="9">ADPGlc PPase</shortName>
    </alternativeName>
    <alternativeName>
        <fullName evidence="9">ADP-glucose synthase</fullName>
    </alternativeName>
</protein>
<feature type="binding site" evidence="9">
    <location>
        <begin position="190"/>
        <end position="191"/>
    </location>
    <ligand>
        <name>alpha-D-glucose 1-phosphate</name>
        <dbReference type="ChEBI" id="CHEBI:58601"/>
    </ligand>
</feature>
<feature type="domain" description="Glucose-1-phosphate adenylyltransferase/Bifunctional protein GlmU-like C-terminal hexapeptide" evidence="11">
    <location>
        <begin position="307"/>
        <end position="410"/>
    </location>
</feature>
<dbReference type="InterPro" id="IPR056818">
    <property type="entry name" value="GlmU/GlgC-like_hexapep"/>
</dbReference>
<dbReference type="NCBIfam" id="TIGR02091">
    <property type="entry name" value="glgC"/>
    <property type="match status" value="1"/>
</dbReference>
<evidence type="ECO:0000256" key="5">
    <source>
        <dbReference type="ARBA" id="ARBA00022741"/>
    </source>
</evidence>
<dbReference type="PANTHER" id="PTHR43523:SF2">
    <property type="entry name" value="GLUCOSE-1-PHOSPHATE ADENYLYLTRANSFERASE"/>
    <property type="match status" value="1"/>
</dbReference>
<feature type="binding site" evidence="9">
    <location>
        <position position="208"/>
    </location>
    <ligand>
        <name>alpha-D-glucose 1-phosphate</name>
        <dbReference type="ChEBI" id="CHEBI:58601"/>
    </ligand>
</feature>
<keyword evidence="13" id="KW-1185">Reference proteome</keyword>
<dbReference type="PROSITE" id="PS00808">
    <property type="entry name" value="ADP_GLC_PYROPHOSPH_1"/>
    <property type="match status" value="1"/>
</dbReference>
<evidence type="ECO:0000313" key="12">
    <source>
        <dbReference type="EMBL" id="RKF21351.1"/>
    </source>
</evidence>
<dbReference type="Gene3D" id="2.160.10.10">
    <property type="entry name" value="Hexapeptide repeat proteins"/>
    <property type="match status" value="1"/>
</dbReference>
<sequence length="417" mass="45800">MSDNRYSHFSSNSLIRHTCALVLAGGRGTRLKGLTAKVAKPAVAFGGKYRIIDFTLSNCYNSGIKSVGVLTQYMAHELIQHVQGTWPMLSPVRSEGVAILPAQQRTGDDWYRGTADAVYQNMDLIDKSFERVLILGGDHVYKMDYSRMVNFHVENGADVTVACIRKPLSQASSFGVLGLDEHGTIVDFEEKPANPKPDQNDPEQALVSMGIYIFNTAVLDKELKDGLMKPGYAHDFGHNVIPEMLRTHKVCGYVFTESGHPGGNAYWRDVGDIDEYFAASMDLVSPDPLLDLYDKDWPIVTQQKQRPGAKFVFNDDDRKGFAIDSVISAGSIVSGAQIQRSLLSTDVRVEEKSVLDQVVVLDGACIGKDCKLRKVIIAEGTQIPDGTVIGYDPSADKDRYTVSEQGVALVTGDHFAK</sequence>
<dbReference type="Pfam" id="PF00483">
    <property type="entry name" value="NTP_transferase"/>
    <property type="match status" value="1"/>
</dbReference>
<organism evidence="12 13">
    <name type="scientific">Alginatibacterium sediminis</name>
    <dbReference type="NCBI Taxonomy" id="2164068"/>
    <lineage>
        <taxon>Bacteria</taxon>
        <taxon>Pseudomonadati</taxon>
        <taxon>Pseudomonadota</taxon>
        <taxon>Gammaproteobacteria</taxon>
        <taxon>Alteromonadales</taxon>
        <taxon>Alteromonadaceae</taxon>
        <taxon>Alginatibacterium</taxon>
    </lineage>
</organism>
<dbReference type="InterPro" id="IPR029044">
    <property type="entry name" value="Nucleotide-diphossugar_trans"/>
</dbReference>
<dbReference type="GO" id="GO:0005978">
    <property type="term" value="P:glycogen biosynthetic process"/>
    <property type="evidence" value="ECO:0007669"/>
    <property type="project" value="UniProtKB-UniRule"/>
</dbReference>
<dbReference type="Pfam" id="PF24894">
    <property type="entry name" value="Hexapep_GlmU"/>
    <property type="match status" value="1"/>
</dbReference>
<dbReference type="UniPathway" id="UPA00164"/>
<comment type="subunit">
    <text evidence="9">Homotetramer.</text>
</comment>
<dbReference type="InterPro" id="IPR005835">
    <property type="entry name" value="NTP_transferase_dom"/>
</dbReference>
<dbReference type="NCBIfam" id="NF002023">
    <property type="entry name" value="PRK00844.1"/>
    <property type="match status" value="1"/>
</dbReference>
<evidence type="ECO:0000256" key="3">
    <source>
        <dbReference type="ARBA" id="ARBA00022679"/>
    </source>
</evidence>
<dbReference type="InterPro" id="IPR011831">
    <property type="entry name" value="ADP-Glc_PPase"/>
</dbReference>
<gene>
    <name evidence="9 12" type="primary">glgC</name>
    <name evidence="12" type="ORF">DBZ36_01470</name>
</gene>
<feature type="domain" description="Nucleotidyl transferase" evidence="10">
    <location>
        <begin position="20"/>
        <end position="283"/>
    </location>
</feature>
<keyword evidence="8 9" id="KW-0119">Carbohydrate metabolism</keyword>